<proteinExistence type="predicted"/>
<keyword evidence="2 6" id="KW-0812">Transmembrane</keyword>
<keyword evidence="3 6" id="KW-1133">Transmembrane helix</keyword>
<dbReference type="GO" id="GO:0016020">
    <property type="term" value="C:membrane"/>
    <property type="evidence" value="ECO:0007669"/>
    <property type="project" value="UniProtKB-SubCell"/>
</dbReference>
<comment type="caution">
    <text evidence="8">The sequence shown here is derived from an EMBL/GenBank/DDBJ whole genome shotgun (WGS) entry which is preliminary data.</text>
</comment>
<feature type="region of interest" description="Disordered" evidence="5">
    <location>
        <begin position="192"/>
        <end position="228"/>
    </location>
</feature>
<feature type="transmembrane region" description="Helical" evidence="6">
    <location>
        <begin position="6"/>
        <end position="26"/>
    </location>
</feature>
<dbReference type="InterPro" id="IPR050925">
    <property type="entry name" value="Rhomboid_protease_S54"/>
</dbReference>
<dbReference type="EMBL" id="BMLS01000003">
    <property type="protein sequence ID" value="GGO70036.1"/>
    <property type="molecule type" value="Genomic_DNA"/>
</dbReference>
<evidence type="ECO:0000256" key="2">
    <source>
        <dbReference type="ARBA" id="ARBA00022692"/>
    </source>
</evidence>
<protein>
    <recommendedName>
        <fullName evidence="7">Peptidase S54 rhomboid domain-containing protein</fullName>
    </recommendedName>
</protein>
<organism evidence="8 9">
    <name type="scientific">Bowmanella pacifica</name>
    <dbReference type="NCBI Taxonomy" id="502051"/>
    <lineage>
        <taxon>Bacteria</taxon>
        <taxon>Pseudomonadati</taxon>
        <taxon>Pseudomonadota</taxon>
        <taxon>Gammaproteobacteria</taxon>
        <taxon>Alteromonadales</taxon>
        <taxon>Alteromonadaceae</taxon>
        <taxon>Bowmanella</taxon>
    </lineage>
</organism>
<dbReference type="Proteomes" id="UP000606935">
    <property type="component" value="Unassembled WGS sequence"/>
</dbReference>
<dbReference type="Pfam" id="PF01694">
    <property type="entry name" value="Rhomboid"/>
    <property type="match status" value="1"/>
</dbReference>
<reference evidence="8" key="2">
    <citation type="submission" date="2020-09" db="EMBL/GenBank/DDBJ databases">
        <authorList>
            <person name="Sun Q."/>
            <person name="Zhou Y."/>
        </authorList>
    </citation>
    <scope>NUCLEOTIDE SEQUENCE</scope>
    <source>
        <strain evidence="8">CGMCC 1.7086</strain>
    </source>
</reference>
<evidence type="ECO:0000256" key="4">
    <source>
        <dbReference type="ARBA" id="ARBA00023136"/>
    </source>
</evidence>
<dbReference type="AlphaFoldDB" id="A0A917Z137"/>
<feature type="transmembrane region" description="Helical" evidence="6">
    <location>
        <begin position="139"/>
        <end position="157"/>
    </location>
</feature>
<dbReference type="InterPro" id="IPR035952">
    <property type="entry name" value="Rhomboid-like_sf"/>
</dbReference>
<feature type="transmembrane region" description="Helical" evidence="6">
    <location>
        <begin position="33"/>
        <end position="54"/>
    </location>
</feature>
<sequence>MPQTKPASLGRAMLIACLSLCFLWWVKLAETFFALDLSALALVPGSVAGLVGIITAPLLHGSYSHLFSNSLPVLVLGTLLLYGYPRSWKPALLLIWLLSGMGVWCFARQAPHVGVSGVVHGMFFYLLVASIIRRDKLSVALMMVGFFLYGGMVMSIFPTEPQISFEYHFFGAVAGTLASVLFQRRDPKPVEEPVVMVEDEEPDPLIGDQWQQLPDDAERDWSSQRRDH</sequence>
<dbReference type="Gene3D" id="1.20.1540.10">
    <property type="entry name" value="Rhomboid-like"/>
    <property type="match status" value="1"/>
</dbReference>
<feature type="compositionally biased region" description="Basic and acidic residues" evidence="5">
    <location>
        <begin position="219"/>
        <end position="228"/>
    </location>
</feature>
<evidence type="ECO:0000256" key="5">
    <source>
        <dbReference type="SAM" id="MobiDB-lite"/>
    </source>
</evidence>
<comment type="subcellular location">
    <subcellularLocation>
        <location evidence="1">Membrane</location>
        <topology evidence="1">Multi-pass membrane protein</topology>
    </subcellularLocation>
</comment>
<feature type="transmembrane region" description="Helical" evidence="6">
    <location>
        <begin position="163"/>
        <end position="182"/>
    </location>
</feature>
<feature type="domain" description="Peptidase S54 rhomboid" evidence="7">
    <location>
        <begin position="51"/>
        <end position="183"/>
    </location>
</feature>
<name>A0A917Z137_9ALTE</name>
<feature type="transmembrane region" description="Helical" evidence="6">
    <location>
        <begin position="113"/>
        <end position="132"/>
    </location>
</feature>
<evidence type="ECO:0000256" key="1">
    <source>
        <dbReference type="ARBA" id="ARBA00004141"/>
    </source>
</evidence>
<dbReference type="SUPFAM" id="SSF144091">
    <property type="entry name" value="Rhomboid-like"/>
    <property type="match status" value="1"/>
</dbReference>
<feature type="transmembrane region" description="Helical" evidence="6">
    <location>
        <begin position="66"/>
        <end position="84"/>
    </location>
</feature>
<evidence type="ECO:0000256" key="6">
    <source>
        <dbReference type="SAM" id="Phobius"/>
    </source>
</evidence>
<dbReference type="InterPro" id="IPR022764">
    <property type="entry name" value="Peptidase_S54_rhomboid_dom"/>
</dbReference>
<keyword evidence="4 6" id="KW-0472">Membrane</keyword>
<keyword evidence="9" id="KW-1185">Reference proteome</keyword>
<accession>A0A917Z137</accession>
<dbReference type="GO" id="GO:0004252">
    <property type="term" value="F:serine-type endopeptidase activity"/>
    <property type="evidence" value="ECO:0007669"/>
    <property type="project" value="InterPro"/>
</dbReference>
<reference evidence="8" key="1">
    <citation type="journal article" date="2014" name="Int. J. Syst. Evol. Microbiol.">
        <title>Complete genome sequence of Corynebacterium casei LMG S-19264T (=DSM 44701T), isolated from a smear-ripened cheese.</title>
        <authorList>
            <consortium name="US DOE Joint Genome Institute (JGI-PGF)"/>
            <person name="Walter F."/>
            <person name="Albersmeier A."/>
            <person name="Kalinowski J."/>
            <person name="Ruckert C."/>
        </authorList>
    </citation>
    <scope>NUCLEOTIDE SEQUENCE</scope>
    <source>
        <strain evidence="8">CGMCC 1.7086</strain>
    </source>
</reference>
<gene>
    <name evidence="8" type="ORF">GCM10010982_22590</name>
</gene>
<dbReference type="RefSeq" id="WP_188694861.1">
    <property type="nucleotide sequence ID" value="NZ_BMLS01000003.1"/>
</dbReference>
<evidence type="ECO:0000313" key="9">
    <source>
        <dbReference type="Proteomes" id="UP000606935"/>
    </source>
</evidence>
<evidence type="ECO:0000256" key="3">
    <source>
        <dbReference type="ARBA" id="ARBA00022989"/>
    </source>
</evidence>
<dbReference type="PANTHER" id="PTHR43731:SF9">
    <property type="entry name" value="SLR1461 PROTEIN"/>
    <property type="match status" value="1"/>
</dbReference>
<dbReference type="PANTHER" id="PTHR43731">
    <property type="entry name" value="RHOMBOID PROTEASE"/>
    <property type="match status" value="1"/>
</dbReference>
<evidence type="ECO:0000313" key="8">
    <source>
        <dbReference type="EMBL" id="GGO70036.1"/>
    </source>
</evidence>
<evidence type="ECO:0000259" key="7">
    <source>
        <dbReference type="Pfam" id="PF01694"/>
    </source>
</evidence>